<evidence type="ECO:0000256" key="2">
    <source>
        <dbReference type="SAM" id="SignalP"/>
    </source>
</evidence>
<dbReference type="RefSeq" id="WP_118943340.1">
    <property type="nucleotide sequence ID" value="NZ_CP032125.1"/>
</dbReference>
<accession>A0A347UIK8</accession>
<sequence length="182" mass="19912">MRKSALTAFGLIIAASPLVAQSPMAPAPIPGPYQIIIRPQAPAPAMRPQQQPYSQPMPYWMQVQRPNGAQQQTTQAPAPRQPFISGWNWSQPPQGTAAPQGYGAVPTPGYFPGYATGQNGQQPRQQRPAPNYGQPAQPYPRQNYGYAGQPWGPQGFMPWGNANPYGYGYQPGYGRPPQPQRQ</sequence>
<feature type="signal peptide" evidence="2">
    <location>
        <begin position="1"/>
        <end position="20"/>
    </location>
</feature>
<dbReference type="Proteomes" id="UP000261704">
    <property type="component" value="Chromosome"/>
</dbReference>
<evidence type="ECO:0000313" key="3">
    <source>
        <dbReference type="EMBL" id="AXX98686.1"/>
    </source>
</evidence>
<keyword evidence="2" id="KW-0732">Signal</keyword>
<evidence type="ECO:0000256" key="1">
    <source>
        <dbReference type="SAM" id="MobiDB-lite"/>
    </source>
</evidence>
<feature type="chain" id="PRO_5016765734" evidence="2">
    <location>
        <begin position="21"/>
        <end position="182"/>
    </location>
</feature>
<dbReference type="AlphaFoldDB" id="A0A347UIK8"/>
<evidence type="ECO:0000313" key="4">
    <source>
        <dbReference type="Proteomes" id="UP000261704"/>
    </source>
</evidence>
<feature type="region of interest" description="Disordered" evidence="1">
    <location>
        <begin position="68"/>
        <end position="182"/>
    </location>
</feature>
<feature type="compositionally biased region" description="Low complexity" evidence="1">
    <location>
        <begin position="69"/>
        <end position="82"/>
    </location>
</feature>
<feature type="compositionally biased region" description="Low complexity" evidence="1">
    <location>
        <begin position="117"/>
        <end position="131"/>
    </location>
</feature>
<name>A0A347UIK8_9RHOB</name>
<dbReference type="EMBL" id="CP032125">
    <property type="protein sequence ID" value="AXX98686.1"/>
    <property type="molecule type" value="Genomic_DNA"/>
</dbReference>
<keyword evidence="4" id="KW-1185">Reference proteome</keyword>
<dbReference type="KEGG" id="pamo:BAR1_12605"/>
<protein>
    <submittedName>
        <fullName evidence="3">Uncharacterized protein</fullName>
    </submittedName>
</protein>
<feature type="compositionally biased region" description="Low complexity" evidence="1">
    <location>
        <begin position="164"/>
        <end position="173"/>
    </location>
</feature>
<reference evidence="3 4" key="1">
    <citation type="submission" date="2018-09" db="EMBL/GenBank/DDBJ databases">
        <title>Profundibacter amoris BAR1 gen. nov., sp. nov., a new member of the Roseobacter clade isolated at Lokis Castle Vent Field on the Arctic Mid-Oceanic Ridge.</title>
        <authorList>
            <person name="Le Moine Bauer S."/>
            <person name="Sjoeberg A.G."/>
            <person name="L'Haridon S."/>
            <person name="Stokke R."/>
            <person name="Roalkvam I."/>
            <person name="Steen I.H."/>
            <person name="Dahle H."/>
        </authorList>
    </citation>
    <scope>NUCLEOTIDE SEQUENCE [LARGE SCALE GENOMIC DNA]</scope>
    <source>
        <strain evidence="3 4">BAR1</strain>
    </source>
</reference>
<organism evidence="3 4">
    <name type="scientific">Profundibacter amoris</name>
    <dbReference type="NCBI Taxonomy" id="2171755"/>
    <lineage>
        <taxon>Bacteria</taxon>
        <taxon>Pseudomonadati</taxon>
        <taxon>Pseudomonadota</taxon>
        <taxon>Alphaproteobacteria</taxon>
        <taxon>Rhodobacterales</taxon>
        <taxon>Paracoccaceae</taxon>
        <taxon>Profundibacter</taxon>
    </lineage>
</organism>
<proteinExistence type="predicted"/>
<gene>
    <name evidence="3" type="ORF">BAR1_12605</name>
</gene>